<evidence type="ECO:0000313" key="1">
    <source>
        <dbReference type="EMBL" id="SVD91004.1"/>
    </source>
</evidence>
<proteinExistence type="predicted"/>
<reference evidence="1" key="1">
    <citation type="submission" date="2018-05" db="EMBL/GenBank/DDBJ databases">
        <authorList>
            <person name="Lanie J.A."/>
            <person name="Ng W.-L."/>
            <person name="Kazmierczak K.M."/>
            <person name="Andrzejewski T.M."/>
            <person name="Davidsen T.M."/>
            <person name="Wayne K.J."/>
            <person name="Tettelin H."/>
            <person name="Glass J.I."/>
            <person name="Rusch D."/>
            <person name="Podicherti R."/>
            <person name="Tsui H.-C.T."/>
            <person name="Winkler M.E."/>
        </authorList>
    </citation>
    <scope>NUCLEOTIDE SEQUENCE</scope>
</reference>
<gene>
    <name evidence="1" type="ORF">METZ01_LOCUS443858</name>
</gene>
<protein>
    <submittedName>
        <fullName evidence="1">Uncharacterized protein</fullName>
    </submittedName>
</protein>
<dbReference type="AlphaFoldDB" id="A0A382Z667"/>
<feature type="non-terminal residue" evidence="1">
    <location>
        <position position="234"/>
    </location>
</feature>
<name>A0A382Z667_9ZZZZ</name>
<organism evidence="1">
    <name type="scientific">marine metagenome</name>
    <dbReference type="NCBI Taxonomy" id="408172"/>
    <lineage>
        <taxon>unclassified sequences</taxon>
        <taxon>metagenomes</taxon>
        <taxon>ecological metagenomes</taxon>
    </lineage>
</organism>
<accession>A0A382Z667</accession>
<sequence length="234" mass="27892">MKNYLLLKYLIAPLREYIFIFLTATIFLFISFTKSFAEENIFTINNVKVKGTIDLNFSRDKYLNKAFIDSFEILTAKILLSRDLAKVSNIKLKQIKNLISSFQILEESYRKNEYRANIKIFYNDIKLKKFLGEKNISFSQSENVSAVFFPVLFIDNEIQNFDENFFYKQWEEIEIKNELINFILPLEDLEDISKIIEMKDRIEEINIVDLVNKYDVKNYVFALMDYRDGKLNIH</sequence>
<dbReference type="EMBL" id="UINC01181354">
    <property type="protein sequence ID" value="SVD91004.1"/>
    <property type="molecule type" value="Genomic_DNA"/>
</dbReference>